<organism evidence="2 3">
    <name type="scientific">Punica granatum</name>
    <name type="common">Pomegranate</name>
    <dbReference type="NCBI Taxonomy" id="22663"/>
    <lineage>
        <taxon>Eukaryota</taxon>
        <taxon>Viridiplantae</taxon>
        <taxon>Streptophyta</taxon>
        <taxon>Embryophyta</taxon>
        <taxon>Tracheophyta</taxon>
        <taxon>Spermatophyta</taxon>
        <taxon>Magnoliopsida</taxon>
        <taxon>eudicotyledons</taxon>
        <taxon>Gunneridae</taxon>
        <taxon>Pentapetalae</taxon>
        <taxon>rosids</taxon>
        <taxon>malvids</taxon>
        <taxon>Myrtales</taxon>
        <taxon>Lythraceae</taxon>
        <taxon>Punica</taxon>
    </lineage>
</organism>
<reference evidence="2 3" key="1">
    <citation type="submission" date="2017-11" db="EMBL/GenBank/DDBJ databases">
        <title>De-novo sequencing of pomegranate (Punica granatum L.) genome.</title>
        <authorList>
            <person name="Akparov Z."/>
            <person name="Amiraslanov A."/>
            <person name="Hajiyeva S."/>
            <person name="Abbasov M."/>
            <person name="Kaur K."/>
            <person name="Hamwieh A."/>
            <person name="Solovyev V."/>
            <person name="Salamov A."/>
            <person name="Braich B."/>
            <person name="Kosarev P."/>
            <person name="Mahmoud A."/>
            <person name="Hajiyev E."/>
            <person name="Babayeva S."/>
            <person name="Izzatullayeva V."/>
            <person name="Mammadov A."/>
            <person name="Mammadov A."/>
            <person name="Sharifova S."/>
            <person name="Ojaghi J."/>
            <person name="Eynullazada K."/>
            <person name="Bayramov B."/>
            <person name="Abdulazimova A."/>
            <person name="Shahmuradov I."/>
        </authorList>
    </citation>
    <scope>NUCLEOTIDE SEQUENCE [LARGE SCALE GENOMIC DNA]</scope>
    <source>
        <strain evidence="3">cv. AG2017</strain>
        <tissue evidence="2">Leaf</tissue>
    </source>
</reference>
<dbReference type="STRING" id="22663.A0A2I0JUS8"/>
<comment type="caution">
    <text evidence="2">The sequence shown here is derived from an EMBL/GenBank/DDBJ whole genome shotgun (WGS) entry which is preliminary data.</text>
</comment>
<evidence type="ECO:0000313" key="2">
    <source>
        <dbReference type="EMBL" id="PKI59650.1"/>
    </source>
</evidence>
<dbReference type="PANTHER" id="PTHR35046">
    <property type="entry name" value="ZINC KNUCKLE (CCHC-TYPE) FAMILY PROTEIN"/>
    <property type="match status" value="1"/>
</dbReference>
<sequence>MELTDSKILIEAMMSEMRRVMRLEFEQVHERIDLMENKRVEQPRNTPNASRRERVQPREVWVEDEENYGAGFYEEDDRDSVVSNRRHGGRFREDRNREDNNLGSIKMKIPLFQGKSDPEAYLEWEKKVEFVFDCYSYSELKKVKLAAIEFSDYAIVWWDQLVINRQRNREPSIDTWEEMKRVMRKRFVPRYYYRELYNKLQSLRQGRGHIANQCPNKRVMVMRDNGDIVTNTEDSDTDDMPPLEDVPEEEYLAPDALTLVARRALSLQTKGVEEVQRENIVHTRCYIKDK</sequence>
<dbReference type="InterPro" id="IPR005162">
    <property type="entry name" value="Retrotrans_gag_dom"/>
</dbReference>
<evidence type="ECO:0000259" key="1">
    <source>
        <dbReference type="Pfam" id="PF03732"/>
    </source>
</evidence>
<accession>A0A2I0JUS8</accession>
<name>A0A2I0JUS8_PUNGR</name>
<gene>
    <name evidence="2" type="ORF">CRG98_019956</name>
</gene>
<feature type="non-terminal residue" evidence="2">
    <location>
        <position position="290"/>
    </location>
</feature>
<proteinExistence type="predicted"/>
<dbReference type="Proteomes" id="UP000233551">
    <property type="component" value="Unassembled WGS sequence"/>
</dbReference>
<dbReference type="EMBL" id="PGOL01001256">
    <property type="protein sequence ID" value="PKI59650.1"/>
    <property type="molecule type" value="Genomic_DNA"/>
</dbReference>
<feature type="domain" description="Retrotransposon gag" evidence="1">
    <location>
        <begin position="144"/>
        <end position="210"/>
    </location>
</feature>
<keyword evidence="3" id="KW-1185">Reference proteome</keyword>
<dbReference type="PANTHER" id="PTHR35046:SF9">
    <property type="entry name" value="RNA-DIRECTED DNA POLYMERASE"/>
    <property type="match status" value="1"/>
</dbReference>
<protein>
    <recommendedName>
        <fullName evidence="1">Retrotransposon gag domain-containing protein</fullName>
    </recommendedName>
</protein>
<dbReference type="Pfam" id="PF03732">
    <property type="entry name" value="Retrotrans_gag"/>
    <property type="match status" value="1"/>
</dbReference>
<dbReference type="AlphaFoldDB" id="A0A2I0JUS8"/>
<evidence type="ECO:0000313" key="3">
    <source>
        <dbReference type="Proteomes" id="UP000233551"/>
    </source>
</evidence>